<organism evidence="1 2">
    <name type="scientific">Thalassiosira oceanica</name>
    <name type="common">Marine diatom</name>
    <dbReference type="NCBI Taxonomy" id="159749"/>
    <lineage>
        <taxon>Eukaryota</taxon>
        <taxon>Sar</taxon>
        <taxon>Stramenopiles</taxon>
        <taxon>Ochrophyta</taxon>
        <taxon>Bacillariophyta</taxon>
        <taxon>Coscinodiscophyceae</taxon>
        <taxon>Thalassiosirophycidae</taxon>
        <taxon>Thalassiosirales</taxon>
        <taxon>Thalassiosiraceae</taxon>
        <taxon>Thalassiosira</taxon>
    </lineage>
</organism>
<dbReference type="AlphaFoldDB" id="K0T1L5"/>
<sequence>TAKSRASAATSTKCWPSSALDWQGWPKMLGGVGMGETFS</sequence>
<proteinExistence type="predicted"/>
<dbReference type="EMBL" id="AGNL01017361">
    <property type="protein sequence ID" value="EJK64347.1"/>
    <property type="molecule type" value="Genomic_DNA"/>
</dbReference>
<evidence type="ECO:0000313" key="2">
    <source>
        <dbReference type="Proteomes" id="UP000266841"/>
    </source>
</evidence>
<accession>K0T1L5</accession>
<keyword evidence="2" id="KW-1185">Reference proteome</keyword>
<dbReference type="Proteomes" id="UP000266841">
    <property type="component" value="Unassembled WGS sequence"/>
</dbReference>
<gene>
    <name evidence="1" type="ORF">THAOC_14930</name>
</gene>
<feature type="non-terminal residue" evidence="1">
    <location>
        <position position="1"/>
    </location>
</feature>
<protein>
    <submittedName>
        <fullName evidence="1">Uncharacterized protein</fullName>
    </submittedName>
</protein>
<comment type="caution">
    <text evidence="1">The sequence shown here is derived from an EMBL/GenBank/DDBJ whole genome shotgun (WGS) entry which is preliminary data.</text>
</comment>
<reference evidence="1 2" key="1">
    <citation type="journal article" date="2012" name="Genome Biol.">
        <title>Genome and low-iron response of an oceanic diatom adapted to chronic iron limitation.</title>
        <authorList>
            <person name="Lommer M."/>
            <person name="Specht M."/>
            <person name="Roy A.S."/>
            <person name="Kraemer L."/>
            <person name="Andreson R."/>
            <person name="Gutowska M.A."/>
            <person name="Wolf J."/>
            <person name="Bergner S.V."/>
            <person name="Schilhabel M.B."/>
            <person name="Klostermeier U.C."/>
            <person name="Beiko R.G."/>
            <person name="Rosenstiel P."/>
            <person name="Hippler M."/>
            <person name="Laroche J."/>
        </authorList>
    </citation>
    <scope>NUCLEOTIDE SEQUENCE [LARGE SCALE GENOMIC DNA]</scope>
    <source>
        <strain evidence="1 2">CCMP1005</strain>
    </source>
</reference>
<name>K0T1L5_THAOC</name>
<evidence type="ECO:0000313" key="1">
    <source>
        <dbReference type="EMBL" id="EJK64347.1"/>
    </source>
</evidence>